<keyword evidence="1" id="KW-0812">Transmembrane</keyword>
<organism evidence="2 3">
    <name type="scientific">Orrella marina</name>
    <dbReference type="NCBI Taxonomy" id="2163011"/>
    <lineage>
        <taxon>Bacteria</taxon>
        <taxon>Pseudomonadati</taxon>
        <taxon>Pseudomonadota</taxon>
        <taxon>Betaproteobacteria</taxon>
        <taxon>Burkholderiales</taxon>
        <taxon>Alcaligenaceae</taxon>
        <taxon>Orrella</taxon>
    </lineage>
</organism>
<protein>
    <submittedName>
        <fullName evidence="2">Uncharacterized protein</fullName>
    </submittedName>
</protein>
<gene>
    <name evidence="2" type="ORF">DBV39_00745</name>
</gene>
<reference evidence="2 3" key="1">
    <citation type="submission" date="2018-04" db="EMBL/GenBank/DDBJ databases">
        <title>Bordetella sp. HZ20 isolated from seawater.</title>
        <authorList>
            <person name="Sun C."/>
        </authorList>
    </citation>
    <scope>NUCLEOTIDE SEQUENCE [LARGE SCALE GENOMIC DNA]</scope>
    <source>
        <strain evidence="2 3">HZ20</strain>
    </source>
</reference>
<dbReference type="EMBL" id="CP028901">
    <property type="protein sequence ID" value="AWB32484.1"/>
    <property type="molecule type" value="Genomic_DNA"/>
</dbReference>
<dbReference type="AlphaFoldDB" id="A0A2R4XFB2"/>
<dbReference type="KEGG" id="boz:DBV39_00745"/>
<name>A0A2R4XFB2_9BURK</name>
<keyword evidence="1" id="KW-1133">Transmembrane helix</keyword>
<keyword evidence="3" id="KW-1185">Reference proteome</keyword>
<evidence type="ECO:0000256" key="1">
    <source>
        <dbReference type="SAM" id="Phobius"/>
    </source>
</evidence>
<evidence type="ECO:0000313" key="3">
    <source>
        <dbReference type="Proteomes" id="UP000244571"/>
    </source>
</evidence>
<proteinExistence type="predicted"/>
<dbReference type="Proteomes" id="UP000244571">
    <property type="component" value="Chromosome"/>
</dbReference>
<evidence type="ECO:0000313" key="2">
    <source>
        <dbReference type="EMBL" id="AWB32484.1"/>
    </source>
</evidence>
<keyword evidence="1" id="KW-0472">Membrane</keyword>
<accession>A0A2R4XFB2</accession>
<sequence length="59" mass="6513">MSPMRPPAGPDNERSPGRENFTCGKGCKLFLVLMVALLALVWLMYEPNPTSANMCHVYG</sequence>
<feature type="transmembrane region" description="Helical" evidence="1">
    <location>
        <begin position="27"/>
        <end position="45"/>
    </location>
</feature>